<protein>
    <recommendedName>
        <fullName evidence="9">RNA polymerase sigma-70 region 2 domain-containing protein</fullName>
    </recommendedName>
</protein>
<dbReference type="GO" id="GO:0016987">
    <property type="term" value="F:sigma factor activity"/>
    <property type="evidence" value="ECO:0007669"/>
    <property type="project" value="UniProtKB-KW"/>
</dbReference>
<feature type="domain" description="RNA polymerase sigma-70 region 2" evidence="5">
    <location>
        <begin position="2"/>
        <end position="66"/>
    </location>
</feature>
<evidence type="ECO:0000256" key="3">
    <source>
        <dbReference type="ARBA" id="ARBA00023082"/>
    </source>
</evidence>
<dbReference type="NCBIfam" id="TIGR02937">
    <property type="entry name" value="sigma70-ECF"/>
    <property type="match status" value="1"/>
</dbReference>
<dbReference type="InterPro" id="IPR039425">
    <property type="entry name" value="RNA_pol_sigma-70-like"/>
</dbReference>
<organism evidence="7 8">
    <name type="scientific">Candidatus Shapirobacteria bacterium CG06_land_8_20_14_3_00_40_12</name>
    <dbReference type="NCBI Taxonomy" id="1974881"/>
    <lineage>
        <taxon>Bacteria</taxon>
        <taxon>Candidatus Shapironibacteriota</taxon>
    </lineage>
</organism>
<evidence type="ECO:0000259" key="5">
    <source>
        <dbReference type="Pfam" id="PF04542"/>
    </source>
</evidence>
<keyword evidence="3" id="KW-0731">Sigma factor</keyword>
<evidence type="ECO:0000256" key="2">
    <source>
        <dbReference type="ARBA" id="ARBA00023015"/>
    </source>
</evidence>
<comment type="similarity">
    <text evidence="1">Belongs to the sigma-70 factor family. ECF subfamily.</text>
</comment>
<evidence type="ECO:0000313" key="7">
    <source>
        <dbReference type="EMBL" id="PIU73634.1"/>
    </source>
</evidence>
<dbReference type="PANTHER" id="PTHR43133:SF51">
    <property type="entry name" value="RNA POLYMERASE SIGMA FACTOR"/>
    <property type="match status" value="1"/>
</dbReference>
<dbReference type="InterPro" id="IPR013325">
    <property type="entry name" value="RNA_pol_sigma_r2"/>
</dbReference>
<dbReference type="InterPro" id="IPR014284">
    <property type="entry name" value="RNA_pol_sigma-70_dom"/>
</dbReference>
<feature type="domain" description="RNA polymerase sigma factor 70 region 4 type 2" evidence="6">
    <location>
        <begin position="99"/>
        <end position="148"/>
    </location>
</feature>
<dbReference type="Gene3D" id="1.10.1740.10">
    <property type="match status" value="1"/>
</dbReference>
<dbReference type="SUPFAM" id="SSF88946">
    <property type="entry name" value="Sigma2 domain of RNA polymerase sigma factors"/>
    <property type="match status" value="1"/>
</dbReference>
<reference evidence="8" key="1">
    <citation type="submission" date="2017-09" db="EMBL/GenBank/DDBJ databases">
        <title>Depth-based differentiation of microbial function through sediment-hosted aquifers and enrichment of novel symbionts in the deep terrestrial subsurface.</title>
        <authorList>
            <person name="Probst A.J."/>
            <person name="Ladd B."/>
            <person name="Jarett J.K."/>
            <person name="Geller-Mcgrath D.E."/>
            <person name="Sieber C.M.K."/>
            <person name="Emerson J.B."/>
            <person name="Anantharaman K."/>
            <person name="Thomas B.C."/>
            <person name="Malmstrom R."/>
            <person name="Stieglmeier M."/>
            <person name="Klingl A."/>
            <person name="Woyke T."/>
            <person name="Ryan C.M."/>
            <person name="Banfield J.F."/>
        </authorList>
    </citation>
    <scope>NUCLEOTIDE SEQUENCE [LARGE SCALE GENOMIC DNA]</scope>
</reference>
<evidence type="ECO:0008006" key="9">
    <source>
        <dbReference type="Google" id="ProtNLM"/>
    </source>
</evidence>
<proteinExistence type="inferred from homology"/>
<evidence type="ECO:0000256" key="4">
    <source>
        <dbReference type="ARBA" id="ARBA00023163"/>
    </source>
</evidence>
<dbReference type="AlphaFoldDB" id="A0A2M7ASP0"/>
<evidence type="ECO:0000259" key="6">
    <source>
        <dbReference type="Pfam" id="PF08281"/>
    </source>
</evidence>
<dbReference type="InterPro" id="IPR013249">
    <property type="entry name" value="RNA_pol_sigma70_r4_t2"/>
</dbReference>
<name>A0A2M7ASP0_9BACT</name>
<sequence length="178" mass="20686">MEKYRQSIAGFVKRKVEDEGVVEELTNDILMAAYGAKKNFRGESEEFSWICGIAKHKVVDYYRKKKIKTILFSVNPAFEEIADKSLMPERDVLKEELKNEIRKTFRELSAGYGKILRLKYLEGYKTKTIAKILKTTVKAIESRLRRAKFQFRGIWNYDRKAVAEYISARGTNRGKTGV</sequence>
<dbReference type="SUPFAM" id="SSF88659">
    <property type="entry name" value="Sigma3 and sigma4 domains of RNA polymerase sigma factors"/>
    <property type="match status" value="1"/>
</dbReference>
<dbReference type="InterPro" id="IPR036388">
    <property type="entry name" value="WH-like_DNA-bd_sf"/>
</dbReference>
<dbReference type="GO" id="GO:0006352">
    <property type="term" value="P:DNA-templated transcription initiation"/>
    <property type="evidence" value="ECO:0007669"/>
    <property type="project" value="InterPro"/>
</dbReference>
<dbReference type="Gene3D" id="1.10.10.10">
    <property type="entry name" value="Winged helix-like DNA-binding domain superfamily/Winged helix DNA-binding domain"/>
    <property type="match status" value="1"/>
</dbReference>
<dbReference type="Proteomes" id="UP000231407">
    <property type="component" value="Unassembled WGS sequence"/>
</dbReference>
<dbReference type="GO" id="GO:0003677">
    <property type="term" value="F:DNA binding"/>
    <property type="evidence" value="ECO:0007669"/>
    <property type="project" value="InterPro"/>
</dbReference>
<dbReference type="EMBL" id="PEWA01000016">
    <property type="protein sequence ID" value="PIU73634.1"/>
    <property type="molecule type" value="Genomic_DNA"/>
</dbReference>
<dbReference type="Pfam" id="PF08281">
    <property type="entry name" value="Sigma70_r4_2"/>
    <property type="match status" value="1"/>
</dbReference>
<accession>A0A2M7ASP0</accession>
<dbReference type="PANTHER" id="PTHR43133">
    <property type="entry name" value="RNA POLYMERASE ECF-TYPE SIGMA FACTO"/>
    <property type="match status" value="1"/>
</dbReference>
<dbReference type="Pfam" id="PF04542">
    <property type="entry name" value="Sigma70_r2"/>
    <property type="match status" value="1"/>
</dbReference>
<dbReference type="InterPro" id="IPR013324">
    <property type="entry name" value="RNA_pol_sigma_r3/r4-like"/>
</dbReference>
<gene>
    <name evidence="7" type="ORF">COS78_01435</name>
</gene>
<keyword evidence="4" id="KW-0804">Transcription</keyword>
<keyword evidence="2" id="KW-0805">Transcription regulation</keyword>
<evidence type="ECO:0000313" key="8">
    <source>
        <dbReference type="Proteomes" id="UP000231407"/>
    </source>
</evidence>
<comment type="caution">
    <text evidence="7">The sequence shown here is derived from an EMBL/GenBank/DDBJ whole genome shotgun (WGS) entry which is preliminary data.</text>
</comment>
<dbReference type="InterPro" id="IPR007627">
    <property type="entry name" value="RNA_pol_sigma70_r2"/>
</dbReference>
<evidence type="ECO:0000256" key="1">
    <source>
        <dbReference type="ARBA" id="ARBA00010641"/>
    </source>
</evidence>